<name>A0A379CJ95_9FIRM</name>
<reference evidence="1 2" key="1">
    <citation type="submission" date="2018-06" db="EMBL/GenBank/DDBJ databases">
        <authorList>
            <consortium name="Pathogen Informatics"/>
            <person name="Doyle S."/>
        </authorList>
    </citation>
    <scope>NUCLEOTIDE SEQUENCE [LARGE SCALE GENOMIC DNA]</scope>
    <source>
        <strain evidence="1 2">NCTC11460</strain>
    </source>
</reference>
<sequence length="148" mass="17875">MYSIFQIAKYYKQKENRISHRKLQLLCWYAQSWYLFLNNNHKYNIKERLFDDIPEAWTHGATYISLYDDIYKNDCRGINSSKDIDSKKTIKFLEEVYLEYGKYTTSELESIMLQEYAFCKARNGMKPSTPSCIKIDIRDVFDDYIHRQ</sequence>
<evidence type="ECO:0000313" key="2">
    <source>
        <dbReference type="Proteomes" id="UP000255101"/>
    </source>
</evidence>
<gene>
    <name evidence="1" type="ORF">NCTC11460_02127</name>
</gene>
<dbReference type="AlphaFoldDB" id="A0A379CJ95"/>
<accession>A0A379CJ95</accession>
<dbReference type="Proteomes" id="UP000255101">
    <property type="component" value="Unassembled WGS sequence"/>
</dbReference>
<dbReference type="RefSeq" id="WP_019595672.1">
    <property type="nucleotide sequence ID" value="NZ_FOVA01000025.1"/>
</dbReference>
<proteinExistence type="predicted"/>
<evidence type="ECO:0000313" key="1">
    <source>
        <dbReference type="EMBL" id="SUB62119.1"/>
    </source>
</evidence>
<protein>
    <submittedName>
        <fullName evidence="1">Uncharacterized phage-associated protein</fullName>
    </submittedName>
</protein>
<dbReference type="EMBL" id="UGTB01000004">
    <property type="protein sequence ID" value="SUB62119.1"/>
    <property type="molecule type" value="Genomic_DNA"/>
</dbReference>
<organism evidence="1 2">
    <name type="scientific">Peptostreptococcus anaerobius</name>
    <dbReference type="NCBI Taxonomy" id="1261"/>
    <lineage>
        <taxon>Bacteria</taxon>
        <taxon>Bacillati</taxon>
        <taxon>Bacillota</taxon>
        <taxon>Clostridia</taxon>
        <taxon>Peptostreptococcales</taxon>
        <taxon>Peptostreptococcaceae</taxon>
        <taxon>Peptostreptococcus</taxon>
    </lineage>
</organism>